<dbReference type="AlphaFoldDB" id="A0AAD0QBF4"/>
<dbReference type="Proteomes" id="UP000253779">
    <property type="component" value="Chromosome"/>
</dbReference>
<gene>
    <name evidence="1" type="ORF">DTW94_17115</name>
</gene>
<proteinExistence type="predicted"/>
<sequence length="97" mass="10415">MAGEAQEKSAVTHIDRAVRCQLSAHDEGEHFGLLTDTGAYGTALWLRWHGPDEAELVVLLDCPVPAPGPDGDGCRLFIGHATHHTWQDALGQAPYAS</sequence>
<organism evidence="1 2">
    <name type="scientific">Streptomyces cavourensis</name>
    <dbReference type="NCBI Taxonomy" id="67258"/>
    <lineage>
        <taxon>Bacteria</taxon>
        <taxon>Bacillati</taxon>
        <taxon>Actinomycetota</taxon>
        <taxon>Actinomycetes</taxon>
        <taxon>Kitasatosporales</taxon>
        <taxon>Streptomycetaceae</taxon>
        <taxon>Streptomyces</taxon>
    </lineage>
</organism>
<name>A0AAD0QBF4_9ACTN</name>
<evidence type="ECO:0000313" key="2">
    <source>
        <dbReference type="Proteomes" id="UP000253779"/>
    </source>
</evidence>
<evidence type="ECO:0000313" key="1">
    <source>
        <dbReference type="EMBL" id="AXI75866.1"/>
    </source>
</evidence>
<accession>A0AAD0QBF4</accession>
<protein>
    <submittedName>
        <fullName evidence="1">Uncharacterized protein</fullName>
    </submittedName>
</protein>
<reference evidence="1 2" key="1">
    <citation type="submission" date="2018-07" db="EMBL/GenBank/DDBJ databases">
        <title>Complete genome sequence of soil actinomycete Streptomyces cavourensis tj430.</title>
        <authorList>
            <person name="Wang P."/>
            <person name="Huang Y."/>
        </authorList>
    </citation>
    <scope>NUCLEOTIDE SEQUENCE [LARGE SCALE GENOMIC DNA]</scope>
    <source>
        <strain evidence="1 2">TJ430</strain>
    </source>
</reference>
<dbReference type="EMBL" id="CP030930">
    <property type="protein sequence ID" value="AXI75866.1"/>
    <property type="molecule type" value="Genomic_DNA"/>
</dbReference>